<keyword evidence="4" id="KW-1185">Reference proteome</keyword>
<evidence type="ECO:0000256" key="1">
    <source>
        <dbReference type="SAM" id="MobiDB-lite"/>
    </source>
</evidence>
<reference evidence="3 4" key="1">
    <citation type="journal article" date="2019" name="Int. J. Syst. Evol. Microbiol.">
        <title>The Global Catalogue of Microorganisms (GCM) 10K type strain sequencing project: providing services to taxonomists for standard genome sequencing and annotation.</title>
        <authorList>
            <consortium name="The Broad Institute Genomics Platform"/>
            <consortium name="The Broad Institute Genome Sequencing Center for Infectious Disease"/>
            <person name="Wu L."/>
            <person name="Ma J."/>
        </authorList>
    </citation>
    <scope>NUCLEOTIDE SEQUENCE [LARGE SCALE GENOMIC DNA]</scope>
    <source>
        <strain evidence="3 4">JCM 11448</strain>
    </source>
</reference>
<feature type="compositionally biased region" description="Basic and acidic residues" evidence="1">
    <location>
        <begin position="156"/>
        <end position="167"/>
    </location>
</feature>
<evidence type="ECO:0000256" key="2">
    <source>
        <dbReference type="SAM" id="SignalP"/>
    </source>
</evidence>
<comment type="caution">
    <text evidence="3">The sequence shown here is derived from an EMBL/GenBank/DDBJ whole genome shotgun (WGS) entry which is preliminary data.</text>
</comment>
<protein>
    <submittedName>
        <fullName evidence="3">Uncharacterized protein</fullName>
    </submittedName>
</protein>
<proteinExistence type="predicted"/>
<feature type="signal peptide" evidence="2">
    <location>
        <begin position="1"/>
        <end position="19"/>
    </location>
</feature>
<name>A0ABN1X454_9ACTN</name>
<dbReference type="Proteomes" id="UP001500282">
    <property type="component" value="Unassembled WGS sequence"/>
</dbReference>
<gene>
    <name evidence="3" type="ORF">GCM10009579_51240</name>
</gene>
<evidence type="ECO:0000313" key="4">
    <source>
        <dbReference type="Proteomes" id="UP001500282"/>
    </source>
</evidence>
<keyword evidence="2" id="KW-0732">Signal</keyword>
<accession>A0ABN1X454</accession>
<feature type="chain" id="PRO_5047436337" evidence="2">
    <location>
        <begin position="20"/>
        <end position="167"/>
    </location>
</feature>
<evidence type="ECO:0000313" key="3">
    <source>
        <dbReference type="EMBL" id="GAA1283588.1"/>
    </source>
</evidence>
<dbReference type="EMBL" id="BAAAIH010000031">
    <property type="protein sequence ID" value="GAA1283588.1"/>
    <property type="molecule type" value="Genomic_DNA"/>
</dbReference>
<feature type="region of interest" description="Disordered" evidence="1">
    <location>
        <begin position="132"/>
        <end position="167"/>
    </location>
</feature>
<organism evidence="3 4">
    <name type="scientific">Streptomyces javensis</name>
    <dbReference type="NCBI Taxonomy" id="114698"/>
    <lineage>
        <taxon>Bacteria</taxon>
        <taxon>Bacillati</taxon>
        <taxon>Actinomycetota</taxon>
        <taxon>Actinomycetes</taxon>
        <taxon>Kitasatosporales</taxon>
        <taxon>Streptomycetaceae</taxon>
        <taxon>Streptomyces</taxon>
        <taxon>Streptomyces violaceusniger group</taxon>
    </lineage>
</organism>
<sequence length="167" mass="17724">MLAIIRIGAVCLAAPPLYAAMERSPLLLAPLAVGIWCRRAWHASAPVAPDPEQLRRQLIKAVLEIVGDRPGIHLSELYPRLLASPWGARLDETRLRAALTEAGITIHRSMRVGDVEGRSGIKRADLEALLRPAPLSAVPDPSPTGGDAGQAPPESGGERAGERAESA</sequence>